<keyword evidence="3" id="KW-1185">Reference proteome</keyword>
<dbReference type="Proteomes" id="UP000190961">
    <property type="component" value="Unassembled WGS sequence"/>
</dbReference>
<dbReference type="SUPFAM" id="SSF54593">
    <property type="entry name" value="Glyoxalase/Bleomycin resistance protein/Dihydroxybiphenyl dioxygenase"/>
    <property type="match status" value="1"/>
</dbReference>
<dbReference type="Pfam" id="PF00903">
    <property type="entry name" value="Glyoxalase"/>
    <property type="match status" value="1"/>
</dbReference>
<dbReference type="Gene3D" id="3.10.180.10">
    <property type="entry name" value="2,3-Dihydroxybiphenyl 1,2-Dioxygenase, domain 1"/>
    <property type="match status" value="1"/>
</dbReference>
<accession>A0A1T5MKU3</accession>
<feature type="domain" description="Glyoxalase/fosfomycin resistance/dioxygenase" evidence="1">
    <location>
        <begin position="14"/>
        <end position="122"/>
    </location>
</feature>
<dbReference type="RefSeq" id="WP_079690200.1">
    <property type="nucleotide sequence ID" value="NZ_FUZU01000005.1"/>
</dbReference>
<dbReference type="InterPro" id="IPR029068">
    <property type="entry name" value="Glyas_Bleomycin-R_OHBP_Dase"/>
</dbReference>
<dbReference type="InterPro" id="IPR004360">
    <property type="entry name" value="Glyas_Fos-R_dOase_dom"/>
</dbReference>
<proteinExistence type="predicted"/>
<reference evidence="2 3" key="1">
    <citation type="submission" date="2017-02" db="EMBL/GenBank/DDBJ databases">
        <authorList>
            <person name="Peterson S.W."/>
        </authorList>
    </citation>
    <scope>NUCLEOTIDE SEQUENCE [LARGE SCALE GENOMIC DNA]</scope>
    <source>
        <strain evidence="2 3">DSM 25262</strain>
    </source>
</reference>
<sequence>MATQVNIAECVPFLIVKNIKKTIDWYEKIGFKCTATNLIWEPDCELNWARIEWYGAAFMIGPDERKDVPNSKDSGLWFNVQSVDEMAKFLNQECISFDTEDETFYGRKVISFKDIDGFTVSFSSELPKK</sequence>
<evidence type="ECO:0000313" key="3">
    <source>
        <dbReference type="Proteomes" id="UP000190961"/>
    </source>
</evidence>
<dbReference type="EMBL" id="FUZU01000005">
    <property type="protein sequence ID" value="SKC88841.1"/>
    <property type="molecule type" value="Genomic_DNA"/>
</dbReference>
<name>A0A1T5MKU3_9BACT</name>
<dbReference type="AlphaFoldDB" id="A0A1T5MKU3"/>
<evidence type="ECO:0000259" key="1">
    <source>
        <dbReference type="Pfam" id="PF00903"/>
    </source>
</evidence>
<organism evidence="2 3">
    <name type="scientific">Ohtaekwangia koreensis</name>
    <dbReference type="NCBI Taxonomy" id="688867"/>
    <lineage>
        <taxon>Bacteria</taxon>
        <taxon>Pseudomonadati</taxon>
        <taxon>Bacteroidota</taxon>
        <taxon>Cytophagia</taxon>
        <taxon>Cytophagales</taxon>
        <taxon>Fulvivirgaceae</taxon>
        <taxon>Ohtaekwangia</taxon>
    </lineage>
</organism>
<evidence type="ECO:0000313" key="2">
    <source>
        <dbReference type="EMBL" id="SKC88841.1"/>
    </source>
</evidence>
<dbReference type="STRING" id="688867.SAMN05660236_5708"/>
<dbReference type="OrthoDB" id="9798201at2"/>
<protein>
    <recommendedName>
        <fullName evidence="1">Glyoxalase/fosfomycin resistance/dioxygenase domain-containing protein</fullName>
    </recommendedName>
</protein>
<gene>
    <name evidence="2" type="ORF">SAMN05660236_5708</name>
</gene>